<proteinExistence type="predicted"/>
<dbReference type="WBParaSite" id="PSAMB.scaffold4010size18458.g23159.t1">
    <property type="protein sequence ID" value="PSAMB.scaffold4010size18458.g23159.t1"/>
    <property type="gene ID" value="PSAMB.scaffold4010size18458.g23159"/>
</dbReference>
<feature type="compositionally biased region" description="Low complexity" evidence="1">
    <location>
        <begin position="75"/>
        <end position="84"/>
    </location>
</feature>
<sequence>MGNCLTSPTKPPTPTVTVKNNAAERQAIESEERLFGGDSRKQVDLDDRFGDKCCKPMKSFVRVNPGPNSNRNGVSNQRSSAAQAAAYTNNALHERGENLSKVALQTEQLDINAQENARLSFKLKEKYEKKKWYQL</sequence>
<dbReference type="Proteomes" id="UP000887566">
    <property type="component" value="Unplaced"/>
</dbReference>
<reference evidence="3" key="1">
    <citation type="submission" date="2022-11" db="UniProtKB">
        <authorList>
            <consortium name="WormBaseParasite"/>
        </authorList>
    </citation>
    <scope>IDENTIFICATION</scope>
</reference>
<feature type="region of interest" description="Disordered" evidence="1">
    <location>
        <begin position="60"/>
        <end position="84"/>
    </location>
</feature>
<dbReference type="AlphaFoldDB" id="A0A914WHB7"/>
<evidence type="ECO:0000256" key="1">
    <source>
        <dbReference type="SAM" id="MobiDB-lite"/>
    </source>
</evidence>
<feature type="region of interest" description="Disordered" evidence="1">
    <location>
        <begin position="1"/>
        <end position="48"/>
    </location>
</feature>
<protein>
    <submittedName>
        <fullName evidence="3">Uncharacterized protein</fullName>
    </submittedName>
</protein>
<keyword evidence="2" id="KW-1185">Reference proteome</keyword>
<dbReference type="Gene3D" id="1.20.5.110">
    <property type="match status" value="1"/>
</dbReference>
<organism evidence="2 3">
    <name type="scientific">Plectus sambesii</name>
    <dbReference type="NCBI Taxonomy" id="2011161"/>
    <lineage>
        <taxon>Eukaryota</taxon>
        <taxon>Metazoa</taxon>
        <taxon>Ecdysozoa</taxon>
        <taxon>Nematoda</taxon>
        <taxon>Chromadorea</taxon>
        <taxon>Plectida</taxon>
        <taxon>Plectina</taxon>
        <taxon>Plectoidea</taxon>
        <taxon>Plectidae</taxon>
        <taxon>Plectus</taxon>
    </lineage>
</organism>
<evidence type="ECO:0000313" key="3">
    <source>
        <dbReference type="WBParaSite" id="PSAMB.scaffold4010size18458.g23159.t1"/>
    </source>
</evidence>
<accession>A0A914WHB7</accession>
<feature type="compositionally biased region" description="Basic and acidic residues" evidence="1">
    <location>
        <begin position="26"/>
        <end position="48"/>
    </location>
</feature>
<name>A0A914WHB7_9BILA</name>
<evidence type="ECO:0000313" key="2">
    <source>
        <dbReference type="Proteomes" id="UP000887566"/>
    </source>
</evidence>